<evidence type="ECO:0000256" key="1">
    <source>
        <dbReference type="ARBA" id="ARBA00021292"/>
    </source>
</evidence>
<dbReference type="Proteomes" id="UP000198280">
    <property type="component" value="Unassembled WGS sequence"/>
</dbReference>
<dbReference type="GO" id="GO:0016757">
    <property type="term" value="F:glycosyltransferase activity"/>
    <property type="evidence" value="ECO:0007669"/>
    <property type="project" value="TreeGrafter"/>
</dbReference>
<name>A0A239FA73_9ACTN</name>
<organism evidence="3 4">
    <name type="scientific">Actinacidiphila glaucinigra</name>
    <dbReference type="NCBI Taxonomy" id="235986"/>
    <lineage>
        <taxon>Bacteria</taxon>
        <taxon>Bacillati</taxon>
        <taxon>Actinomycetota</taxon>
        <taxon>Actinomycetes</taxon>
        <taxon>Kitasatosporales</taxon>
        <taxon>Streptomycetaceae</taxon>
        <taxon>Actinacidiphila</taxon>
    </lineage>
</organism>
<dbReference type="Gene3D" id="3.40.50.2000">
    <property type="entry name" value="Glycogen Phosphorylase B"/>
    <property type="match status" value="1"/>
</dbReference>
<feature type="compositionally biased region" description="Pro residues" evidence="2">
    <location>
        <begin position="299"/>
        <end position="310"/>
    </location>
</feature>
<proteinExistence type="predicted"/>
<dbReference type="SUPFAM" id="SSF53756">
    <property type="entry name" value="UDP-Glycosyltransferase/glycogen phosphorylase"/>
    <property type="match status" value="1"/>
</dbReference>
<dbReference type="PANTHER" id="PTHR12526">
    <property type="entry name" value="GLYCOSYLTRANSFERASE"/>
    <property type="match status" value="1"/>
</dbReference>
<protein>
    <recommendedName>
        <fullName evidence="1">D-inositol 3-phosphate glycosyltransferase</fullName>
    </recommendedName>
</protein>
<dbReference type="Pfam" id="PF13692">
    <property type="entry name" value="Glyco_trans_1_4"/>
    <property type="match status" value="1"/>
</dbReference>
<dbReference type="PANTHER" id="PTHR12526:SF600">
    <property type="entry name" value="GLYCOSYL TRANSFERASE GROUP 1"/>
    <property type="match status" value="1"/>
</dbReference>
<accession>A0A239FA73</accession>
<dbReference type="EMBL" id="FZOF01000006">
    <property type="protein sequence ID" value="SNS53799.1"/>
    <property type="molecule type" value="Genomic_DNA"/>
</dbReference>
<feature type="region of interest" description="Disordered" evidence="2">
    <location>
        <begin position="291"/>
        <end position="310"/>
    </location>
</feature>
<dbReference type="RefSeq" id="WP_089224347.1">
    <property type="nucleotide sequence ID" value="NZ_FZOF01000006.1"/>
</dbReference>
<gene>
    <name evidence="3" type="ORF">SAMN05216252_106398</name>
</gene>
<sequence>MATAARSAPRVAVLADSALDGDSRAHRVAAAAVAAGYEVTLIGRAAEGPAGATGTAPAGVRLLRVTVAETLHRRRLQRPRPGLRHVLAYRSADSHAFRNALLTAHAALLASRGAELDVIHRPLPLKAGARLVHAGSRFRHMLRRAWTALRSAQYRAAVRRRATPGRALESAAATATRLLLGKRCWRRLDPLLLDLEIAYGPVLDELRPHLVHALGHRTLGTAVRAAMRAEGTGHRVEVVWDTTAEGEASRRAAVARDAHERSYAPLTDGVVTVADTYADRLRERHGLPARPAVARNTPPYEPLPSPPPPGVRDRCHLAPEVPLLVHSGAAGPARGLLTVVDALPKLYDLHAALIVPDPEDPWIRTLAGRAAELGVARRLHVLPYVPPAEIPRFLSSADIGVLPVHRLPDRQVALPARYFEYAHARLPVVVSDVRVLARPTLEIGNGEVFRCGDTADFVRAVGAVLTNPRRYRKAYERGDVLREWSWQQQAEPLIDLYARLLGPRRPSPELSASDAPVALA</sequence>
<evidence type="ECO:0000313" key="3">
    <source>
        <dbReference type="EMBL" id="SNS53799.1"/>
    </source>
</evidence>
<keyword evidence="3" id="KW-0808">Transferase</keyword>
<dbReference type="OrthoDB" id="3318784at2"/>
<evidence type="ECO:0000313" key="4">
    <source>
        <dbReference type="Proteomes" id="UP000198280"/>
    </source>
</evidence>
<evidence type="ECO:0000256" key="2">
    <source>
        <dbReference type="SAM" id="MobiDB-lite"/>
    </source>
</evidence>
<reference evidence="3 4" key="1">
    <citation type="submission" date="2017-06" db="EMBL/GenBank/DDBJ databases">
        <authorList>
            <person name="Kim H.J."/>
            <person name="Triplett B.A."/>
        </authorList>
    </citation>
    <scope>NUCLEOTIDE SEQUENCE [LARGE SCALE GENOMIC DNA]</scope>
    <source>
        <strain evidence="3 4">CGMCC 4.1858</strain>
    </source>
</reference>
<dbReference type="AlphaFoldDB" id="A0A239FA73"/>
<keyword evidence="4" id="KW-1185">Reference proteome</keyword>